<reference evidence="1" key="2">
    <citation type="submission" date="2025-08" db="UniProtKB">
        <authorList>
            <consortium name="Ensembl"/>
        </authorList>
    </citation>
    <scope>IDENTIFICATION</scope>
</reference>
<proteinExistence type="predicted"/>
<sequence length="122" mass="14396">LFIGWKGVGIISFLLIRCNTYLPRRELRMNHPLPTRKRSINILHLPIHSCRARPILWILHVHRETKCQSHPTIYSHSNSFYRLCTTLRTNTILKSNSHHKLTLSNPIHPNRPCGMNLRRLLH</sequence>
<dbReference type="Proteomes" id="UP000314985">
    <property type="component" value="Chromosome 17"/>
</dbReference>
<accession>A0A4X1UGU3</accession>
<reference evidence="1 2" key="1">
    <citation type="submission" date="2017-08" db="EMBL/GenBank/DDBJ databases">
        <title>USMARCv1.0.</title>
        <authorList>
            <person name="Hannum G.I."/>
            <person name="Koren S."/>
            <person name="Schroeder S.G."/>
            <person name="Chin S.C."/>
            <person name="Nonneman D.J."/>
            <person name="Becker S.A."/>
            <person name="Rosen B.D."/>
            <person name="Bickhart D.M."/>
            <person name="Putnam N.H."/>
            <person name="Green R.E."/>
            <person name="Tuggle C.K."/>
            <person name="Liu H."/>
            <person name="Rohrer G.A."/>
            <person name="Warr A."/>
            <person name="Hall R."/>
            <person name="Kim K."/>
            <person name="Hume D.A."/>
            <person name="Talbot R."/>
            <person name="Chow W."/>
            <person name="Howe K."/>
            <person name="Schwartz A.S."/>
            <person name="Watson M."/>
            <person name="Archibald A.L."/>
            <person name="Phillippy A.M."/>
            <person name="Smith T.P.L."/>
        </authorList>
    </citation>
    <scope>NUCLEOTIDE SEQUENCE [LARGE SCALE GENOMIC DNA]</scope>
</reference>
<name>A0A4X1UGU3_PIG</name>
<evidence type="ECO:0000313" key="1">
    <source>
        <dbReference type="Ensembl" id="ENSSSCP00070027745.1"/>
    </source>
</evidence>
<evidence type="ECO:0000313" key="2">
    <source>
        <dbReference type="Proteomes" id="UP000314985"/>
    </source>
</evidence>
<protein>
    <submittedName>
        <fullName evidence="1">Uncharacterized protein</fullName>
    </submittedName>
</protein>
<dbReference type="AlphaFoldDB" id="A0A4X1UGU3"/>
<dbReference type="Ensembl" id="ENSSSCT00070033221.1">
    <property type="protein sequence ID" value="ENSSSCP00070027745.1"/>
    <property type="gene ID" value="ENSSSCG00070016862.1"/>
</dbReference>
<organism evidence="1 2">
    <name type="scientific">Sus scrofa</name>
    <name type="common">Pig</name>
    <dbReference type="NCBI Taxonomy" id="9823"/>
    <lineage>
        <taxon>Eukaryota</taxon>
        <taxon>Metazoa</taxon>
        <taxon>Chordata</taxon>
        <taxon>Craniata</taxon>
        <taxon>Vertebrata</taxon>
        <taxon>Euteleostomi</taxon>
        <taxon>Mammalia</taxon>
        <taxon>Eutheria</taxon>
        <taxon>Laurasiatheria</taxon>
        <taxon>Artiodactyla</taxon>
        <taxon>Suina</taxon>
        <taxon>Suidae</taxon>
        <taxon>Sus</taxon>
    </lineage>
</organism>